<sequence>MTECFKIKALRYSLKIQNSSFKITHTPMLGQEERKFARWVPIRTDCSTTCVSKTPAKQGLLWIQKIITERILFAWHEDLIEAEHHIDNTEDHGQRETPVPVNEDQNQVHDTD</sequence>
<dbReference type="AlphaFoldDB" id="A0A1F4NQ17"/>
<accession>A0A1F4NQ17</accession>
<gene>
    <name evidence="2" type="ORF">A3K51_01230</name>
</gene>
<comment type="caution">
    <text evidence="2">The sequence shown here is derived from an EMBL/GenBank/DDBJ whole genome shotgun (WGS) entry which is preliminary data.</text>
</comment>
<evidence type="ECO:0000313" key="3">
    <source>
        <dbReference type="Proteomes" id="UP000178085"/>
    </source>
</evidence>
<name>A0A1F4NQ17_UNCK3</name>
<feature type="compositionally biased region" description="Basic and acidic residues" evidence="1">
    <location>
        <begin position="85"/>
        <end position="95"/>
    </location>
</feature>
<organism evidence="2 3">
    <name type="scientific">candidate division Kazan bacterium RIFCSPLOWO2_01_FULL_45_19</name>
    <dbReference type="NCBI Taxonomy" id="1798538"/>
    <lineage>
        <taxon>Bacteria</taxon>
        <taxon>Bacteria division Kazan-3B-28</taxon>
    </lineage>
</organism>
<dbReference type="EMBL" id="METD01000001">
    <property type="protein sequence ID" value="OGB73466.1"/>
    <property type="molecule type" value="Genomic_DNA"/>
</dbReference>
<evidence type="ECO:0000256" key="1">
    <source>
        <dbReference type="SAM" id="MobiDB-lite"/>
    </source>
</evidence>
<protein>
    <submittedName>
        <fullName evidence="2">Uncharacterized protein</fullName>
    </submittedName>
</protein>
<dbReference type="Proteomes" id="UP000178085">
    <property type="component" value="Unassembled WGS sequence"/>
</dbReference>
<proteinExistence type="predicted"/>
<evidence type="ECO:0000313" key="2">
    <source>
        <dbReference type="EMBL" id="OGB73466.1"/>
    </source>
</evidence>
<feature type="region of interest" description="Disordered" evidence="1">
    <location>
        <begin position="85"/>
        <end position="112"/>
    </location>
</feature>
<reference evidence="2 3" key="1">
    <citation type="journal article" date="2016" name="Nat. Commun.">
        <title>Thousands of microbial genomes shed light on interconnected biogeochemical processes in an aquifer system.</title>
        <authorList>
            <person name="Anantharaman K."/>
            <person name="Brown C.T."/>
            <person name="Hug L.A."/>
            <person name="Sharon I."/>
            <person name="Castelle C.J."/>
            <person name="Probst A.J."/>
            <person name="Thomas B.C."/>
            <person name="Singh A."/>
            <person name="Wilkins M.J."/>
            <person name="Karaoz U."/>
            <person name="Brodie E.L."/>
            <person name="Williams K.H."/>
            <person name="Hubbard S.S."/>
            <person name="Banfield J.F."/>
        </authorList>
    </citation>
    <scope>NUCLEOTIDE SEQUENCE [LARGE SCALE GENOMIC DNA]</scope>
</reference>